<keyword evidence="3" id="KW-0158">Chromosome</keyword>
<evidence type="ECO:0000256" key="1">
    <source>
        <dbReference type="ARBA" id="ARBA00004584"/>
    </source>
</evidence>
<dbReference type="AlphaFoldDB" id="A0AA38ZF43"/>
<evidence type="ECO:0000313" key="12">
    <source>
        <dbReference type="Proteomes" id="UP001168098"/>
    </source>
</evidence>
<accession>A0AA38ZF43</accession>
<dbReference type="EMBL" id="JARBHA010000012">
    <property type="protein sequence ID" value="KAJ9687432.1"/>
    <property type="molecule type" value="Genomic_DNA"/>
</dbReference>
<comment type="similarity">
    <text evidence="2">Belongs to the NUF2 family.</text>
</comment>
<sequence length="453" mass="52416">MSKFEYPMIPRSEIIAILNESKIAAVYDEDLINPNPDFVSDLYTRLLIHLDSLQEDPGQVEFAALERLENPDWHRDSVRIMNLYSKIKELVASLDCPWKFTLKDLIRPDRDRTEKFLGTILNFFLHKDSKMNELRPIVEESNLLDEERKQLEDRISQLDAEITDYNEAREREMPLVQEIEVKVKELRQAIPSLNNQQMSLRTSFRKMKEKVAEMDEKISSAEFALVQSVQENANLRSKIVQSPDKLQRTLEEKKSVRVEAKNAERSAMQSFQEKSAIVEVYTKAGKKMSKHFAQMQAIQEQVNSAKAIEKDLKVLKTKLSEEGVLDKSFEAKLLERQGKVEQLDELRKQLEKERNFKCEEAAKELNNVKLAVESKRRELEARQRKVEAEAAEVDATTLKINSVKESGAAKQQRLARKGEEIVKEFHQYANSIGVLLPRIQVEPEVDQDMGRSN</sequence>
<feature type="coiled-coil region" evidence="9">
    <location>
        <begin position="298"/>
        <end position="396"/>
    </location>
</feature>
<evidence type="ECO:0000256" key="5">
    <source>
        <dbReference type="ARBA" id="ARBA00022776"/>
    </source>
</evidence>
<evidence type="ECO:0000259" key="10">
    <source>
        <dbReference type="Pfam" id="PF03800"/>
    </source>
</evidence>
<dbReference type="Proteomes" id="UP001168098">
    <property type="component" value="Unassembled WGS sequence"/>
</dbReference>
<comment type="caution">
    <text evidence="11">The sequence shown here is derived from an EMBL/GenBank/DDBJ whole genome shotgun (WGS) entry which is preliminary data.</text>
</comment>
<evidence type="ECO:0000256" key="9">
    <source>
        <dbReference type="SAM" id="Coils"/>
    </source>
</evidence>
<keyword evidence="6 9" id="KW-0175">Coiled coil</keyword>
<dbReference type="PANTHER" id="PTHR48441:SF1">
    <property type="entry name" value="NT-3"/>
    <property type="match status" value="1"/>
</dbReference>
<dbReference type="Gene3D" id="1.10.418.60">
    <property type="entry name" value="Ncd80 complex, Nuf2 subunit"/>
    <property type="match status" value="1"/>
</dbReference>
<keyword evidence="8" id="KW-0137">Centromere</keyword>
<evidence type="ECO:0000256" key="6">
    <source>
        <dbReference type="ARBA" id="ARBA00023054"/>
    </source>
</evidence>
<dbReference type="Pfam" id="PF03800">
    <property type="entry name" value="Nuf2"/>
    <property type="match status" value="1"/>
</dbReference>
<name>A0AA38ZF43_VITRO</name>
<reference evidence="11 12" key="1">
    <citation type="journal article" date="2023" name="BMC Biotechnol.">
        <title>Vitis rotundifolia cv Carlos genome sequencing.</title>
        <authorList>
            <person name="Huff M."/>
            <person name="Hulse-Kemp A."/>
            <person name="Scheffler B."/>
            <person name="Youngblood R."/>
            <person name="Simpson S."/>
            <person name="Babiker E."/>
            <person name="Staton M."/>
        </authorList>
    </citation>
    <scope>NUCLEOTIDE SEQUENCE [LARGE SCALE GENOMIC DNA]</scope>
    <source>
        <tissue evidence="11">Leaf</tissue>
    </source>
</reference>
<evidence type="ECO:0000256" key="2">
    <source>
        <dbReference type="ARBA" id="ARBA00005498"/>
    </source>
</evidence>
<dbReference type="GO" id="GO:0051301">
    <property type="term" value="P:cell division"/>
    <property type="evidence" value="ECO:0007669"/>
    <property type="project" value="UniProtKB-KW"/>
</dbReference>
<gene>
    <name evidence="11" type="ORF">PVL29_016068</name>
</gene>
<feature type="domain" description="Kinetochore protein Nuf2 N-terminal" evidence="10">
    <location>
        <begin position="4"/>
        <end position="141"/>
    </location>
</feature>
<dbReference type="InterPro" id="IPR005549">
    <property type="entry name" value="Kinetochore_Nuf2_N"/>
</dbReference>
<dbReference type="PANTHER" id="PTHR48441">
    <property type="match status" value="1"/>
</dbReference>
<dbReference type="InterPro" id="IPR038275">
    <property type="entry name" value="Nuf2_N_sf"/>
</dbReference>
<comment type="subcellular location">
    <subcellularLocation>
        <location evidence="1">Chromosome</location>
        <location evidence="1">Centromere</location>
    </subcellularLocation>
</comment>
<keyword evidence="4" id="KW-0132">Cell division</keyword>
<evidence type="ECO:0000256" key="7">
    <source>
        <dbReference type="ARBA" id="ARBA00023306"/>
    </source>
</evidence>
<protein>
    <recommendedName>
        <fullName evidence="10">Kinetochore protein Nuf2 N-terminal domain-containing protein</fullName>
    </recommendedName>
</protein>
<feature type="coiled-coil region" evidence="9">
    <location>
        <begin position="141"/>
        <end position="196"/>
    </location>
</feature>
<keyword evidence="5" id="KW-0498">Mitosis</keyword>
<evidence type="ECO:0000256" key="3">
    <source>
        <dbReference type="ARBA" id="ARBA00022454"/>
    </source>
</evidence>
<organism evidence="11 12">
    <name type="scientific">Vitis rotundifolia</name>
    <name type="common">Muscadine grape</name>
    <dbReference type="NCBI Taxonomy" id="103349"/>
    <lineage>
        <taxon>Eukaryota</taxon>
        <taxon>Viridiplantae</taxon>
        <taxon>Streptophyta</taxon>
        <taxon>Embryophyta</taxon>
        <taxon>Tracheophyta</taxon>
        <taxon>Spermatophyta</taxon>
        <taxon>Magnoliopsida</taxon>
        <taxon>eudicotyledons</taxon>
        <taxon>Gunneridae</taxon>
        <taxon>Pentapetalae</taxon>
        <taxon>rosids</taxon>
        <taxon>Vitales</taxon>
        <taxon>Vitaceae</taxon>
        <taxon>Viteae</taxon>
        <taxon>Vitis</taxon>
    </lineage>
</organism>
<dbReference type="GO" id="GO:0031262">
    <property type="term" value="C:Ndc80 complex"/>
    <property type="evidence" value="ECO:0007669"/>
    <property type="project" value="InterPro"/>
</dbReference>
<evidence type="ECO:0000256" key="8">
    <source>
        <dbReference type="ARBA" id="ARBA00023328"/>
    </source>
</evidence>
<keyword evidence="7" id="KW-0131">Cell cycle</keyword>
<evidence type="ECO:0000313" key="11">
    <source>
        <dbReference type="EMBL" id="KAJ9687432.1"/>
    </source>
</evidence>
<keyword evidence="12" id="KW-1185">Reference proteome</keyword>
<evidence type="ECO:0000256" key="4">
    <source>
        <dbReference type="ARBA" id="ARBA00022618"/>
    </source>
</evidence>
<proteinExistence type="inferred from homology"/>